<dbReference type="InterPro" id="IPR012338">
    <property type="entry name" value="Beta-lactam/transpept-like"/>
</dbReference>
<feature type="domain" description="Beta-lactamase-related" evidence="1">
    <location>
        <begin position="22"/>
        <end position="329"/>
    </location>
</feature>
<evidence type="ECO:0000313" key="2">
    <source>
        <dbReference type="EMBL" id="SDR95253.1"/>
    </source>
</evidence>
<evidence type="ECO:0000313" key="3">
    <source>
        <dbReference type="Proteomes" id="UP000243904"/>
    </source>
</evidence>
<dbReference type="PANTHER" id="PTHR46825">
    <property type="entry name" value="D-ALANYL-D-ALANINE-CARBOXYPEPTIDASE/ENDOPEPTIDASE AMPH"/>
    <property type="match status" value="1"/>
</dbReference>
<dbReference type="PANTHER" id="PTHR46825:SF9">
    <property type="entry name" value="BETA-LACTAMASE-RELATED DOMAIN-CONTAINING PROTEIN"/>
    <property type="match status" value="1"/>
</dbReference>
<organism evidence="2 3">
    <name type="scientific">Bradyrhizobium canariense</name>
    <dbReference type="NCBI Taxonomy" id="255045"/>
    <lineage>
        <taxon>Bacteria</taxon>
        <taxon>Pseudomonadati</taxon>
        <taxon>Pseudomonadota</taxon>
        <taxon>Alphaproteobacteria</taxon>
        <taxon>Hyphomicrobiales</taxon>
        <taxon>Nitrobacteraceae</taxon>
        <taxon>Bradyrhizobium</taxon>
    </lineage>
</organism>
<gene>
    <name evidence="2" type="ORF">SAMN05444158_0524</name>
</gene>
<dbReference type="InterPro" id="IPR001466">
    <property type="entry name" value="Beta-lactam-related"/>
</dbReference>
<protein>
    <submittedName>
        <fullName evidence="2">CubicO group peptidase, beta-lactamase class C family</fullName>
    </submittedName>
</protein>
<dbReference type="Pfam" id="PF00144">
    <property type="entry name" value="Beta-lactamase"/>
    <property type="match status" value="1"/>
</dbReference>
<dbReference type="InterPro" id="IPR050491">
    <property type="entry name" value="AmpC-like"/>
</dbReference>
<reference evidence="3" key="1">
    <citation type="submission" date="2016-10" db="EMBL/GenBank/DDBJ databases">
        <authorList>
            <person name="Varghese N."/>
            <person name="Submissions S."/>
        </authorList>
    </citation>
    <scope>NUCLEOTIDE SEQUENCE [LARGE SCALE GENOMIC DNA]</scope>
    <source>
        <strain evidence="3">GAS369</strain>
    </source>
</reference>
<keyword evidence="3" id="KW-1185">Reference proteome</keyword>
<proteinExistence type="predicted"/>
<dbReference type="RefSeq" id="WP_146686209.1">
    <property type="nucleotide sequence ID" value="NZ_LT629750.1"/>
</dbReference>
<evidence type="ECO:0000259" key="1">
    <source>
        <dbReference type="Pfam" id="PF00144"/>
    </source>
</evidence>
<name>A0A1H1N8A5_9BRAD</name>
<dbReference type="AlphaFoldDB" id="A0A1H1N8A5"/>
<sequence>MEPWLQFAAEYIASWIEFQLRASQQPGCIVAIAHRGKVVTEYALGYANLDSGEKLTPRHRFRIASHSKSFTAAGIMKLREWRKLRLDDPIGQYVKGLHPQVAETTIMQLLSHSAGITRDGADAGQFTDRRPYLNQEELMADLKLPLVIEPGSRLKYSNHGFGLLGLAIEAITGEPYRDWIEREIIDAAGLRETTANMPIAKDIPFARGHTPRLPLGRRAVIPGDNSAHAITPAGGFVSTAADTARFFAQLAPNAKHSVLSATSRREMTRKHWRNPHASLEGYYGLGIMSGNTGGWDWFGHSGGFQGYISRTCVIPARELAITILTNSTDGWAGFWLDGAMHISRTFATGGAPKRRVRDWTGRWWSQWGAVDLVPIGNLVIAANPHAINPFMDASEIEVTGRDAGRISLAGGYGSHGEPARRTRNKAGTITDIWLAGSNLKPEKAVAAEIDRRYAPHKPRPAR</sequence>
<accession>A0A1H1N8A5</accession>
<dbReference type="SUPFAM" id="SSF56601">
    <property type="entry name" value="beta-lactamase/transpeptidase-like"/>
    <property type="match status" value="1"/>
</dbReference>
<dbReference type="Gene3D" id="3.40.710.10">
    <property type="entry name" value="DD-peptidase/beta-lactamase superfamily"/>
    <property type="match status" value="1"/>
</dbReference>
<dbReference type="Proteomes" id="UP000243904">
    <property type="component" value="Chromosome I"/>
</dbReference>
<dbReference type="EMBL" id="LT629750">
    <property type="protein sequence ID" value="SDR95253.1"/>
    <property type="molecule type" value="Genomic_DNA"/>
</dbReference>